<dbReference type="InterPro" id="IPR011009">
    <property type="entry name" value="Kinase-like_dom_sf"/>
</dbReference>
<dbReference type="SMART" id="SM00331">
    <property type="entry name" value="PP2C_SIG"/>
    <property type="match status" value="1"/>
</dbReference>
<dbReference type="AlphaFoldDB" id="A0A1H6ZCG9"/>
<dbReference type="InterPro" id="IPR036457">
    <property type="entry name" value="PPM-type-like_dom_sf"/>
</dbReference>
<dbReference type="InterPro" id="IPR001932">
    <property type="entry name" value="PPM-type_phosphatase-like_dom"/>
</dbReference>
<dbReference type="Gene3D" id="3.60.40.10">
    <property type="entry name" value="PPM-type phosphatase domain"/>
    <property type="match status" value="1"/>
</dbReference>
<feature type="compositionally biased region" description="Polar residues" evidence="1">
    <location>
        <begin position="131"/>
        <end position="144"/>
    </location>
</feature>
<evidence type="ECO:0000259" key="2">
    <source>
        <dbReference type="PROSITE" id="PS51746"/>
    </source>
</evidence>
<dbReference type="RefSeq" id="WP_245745397.1">
    <property type="nucleotide sequence ID" value="NZ_FNZA01000009.1"/>
</dbReference>
<feature type="region of interest" description="Disordered" evidence="1">
    <location>
        <begin position="1"/>
        <end position="36"/>
    </location>
</feature>
<evidence type="ECO:0000313" key="3">
    <source>
        <dbReference type="EMBL" id="SEJ49764.1"/>
    </source>
</evidence>
<gene>
    <name evidence="3" type="ORF">SAMN04488058_10969</name>
</gene>
<sequence length="673" mass="70244">MTSDDQTPRADAAPNPPSGAELQPAPGTAELTPPIVIQAAPVSAEAAPLPGAVEGGSVEHRAAEAALPADSSGAQLALDPTPAAQGTADDPSFPVIATQVTEPGQSGPVEVQAVPAPFTEPLRALFGEGPSTETDTGSTPSLLSSGAEIPASAPVEAAAPAPVAPVEAPLPLPVEAPSTPVTARLEGISDDLEEEIYAPSVTAQGPQVGDELAGWRLTADLGRGWFRAVQVATAEERDVYARPAPLWAELRPHRLLPRVSAAGELTTLEPLPEEVAPIAPPLQPAEALGHLTELARLLFALDKQGFSVTDLDPQAARLTRDGLKLRFPPRVVRSGETEQAAPRDGFTPPELLAGEAAQPASGVYVLGALLYTWLTGQPLPAEGPSPSLLGAVATPGMPQLLTRMLAPLPERLSPEGLLAALRAQGAGPLPSYRVIARTTVGLNPDRPVNEDSYGYTLREVDAEGGRVLRLRACVSDGMGGMAAGEVASRAAVEGFLDSAQPELADQIWDANAAVLAAMAGRDGGCTISGIQIDGDRMRLGHVGDTRAYLRAEGEVRQLTQDHSFVAAMVASGQMTPEEAQVSPERNKVLRSLGSLRQPQPEYVQTLPEPLTVRPGDRVLLLSDGVWGEIEPGRLTAMLRDEADGEHLIDRLIEMSLEAGAPDNATAMLIERGR</sequence>
<dbReference type="CDD" id="cd00143">
    <property type="entry name" value="PP2Cc"/>
    <property type="match status" value="1"/>
</dbReference>
<feature type="region of interest" description="Disordered" evidence="1">
    <location>
        <begin position="127"/>
        <end position="146"/>
    </location>
</feature>
<keyword evidence="4" id="KW-1185">Reference proteome</keyword>
<evidence type="ECO:0000313" key="4">
    <source>
        <dbReference type="Proteomes" id="UP000199223"/>
    </source>
</evidence>
<dbReference type="SUPFAM" id="SSF56112">
    <property type="entry name" value="Protein kinase-like (PK-like)"/>
    <property type="match status" value="1"/>
</dbReference>
<dbReference type="SUPFAM" id="SSF81606">
    <property type="entry name" value="PP2C-like"/>
    <property type="match status" value="1"/>
</dbReference>
<dbReference type="SMART" id="SM00332">
    <property type="entry name" value="PP2Cc"/>
    <property type="match status" value="1"/>
</dbReference>
<dbReference type="Pfam" id="PF13672">
    <property type="entry name" value="PP2C_2"/>
    <property type="match status" value="1"/>
</dbReference>
<dbReference type="EMBL" id="FNZA01000009">
    <property type="protein sequence ID" value="SEJ49764.1"/>
    <property type="molecule type" value="Genomic_DNA"/>
</dbReference>
<reference evidence="4" key="1">
    <citation type="submission" date="2016-10" db="EMBL/GenBank/DDBJ databases">
        <authorList>
            <person name="Varghese N."/>
            <person name="Submissions S."/>
        </authorList>
    </citation>
    <scope>NUCLEOTIDE SEQUENCE [LARGE SCALE GENOMIC DNA]</scope>
    <source>
        <strain evidence="4">CGMCC 1.10218</strain>
    </source>
</reference>
<organism evidence="3 4">
    <name type="scientific">Deinococcus reticulitermitis</name>
    <dbReference type="NCBI Taxonomy" id="856736"/>
    <lineage>
        <taxon>Bacteria</taxon>
        <taxon>Thermotogati</taxon>
        <taxon>Deinococcota</taxon>
        <taxon>Deinococci</taxon>
        <taxon>Deinococcales</taxon>
        <taxon>Deinococcaceae</taxon>
        <taxon>Deinococcus</taxon>
    </lineage>
</organism>
<protein>
    <submittedName>
        <fullName evidence="3">Serine/threonine protein phosphatase PrpC</fullName>
    </submittedName>
</protein>
<dbReference type="Proteomes" id="UP000199223">
    <property type="component" value="Unassembled WGS sequence"/>
</dbReference>
<dbReference type="Gene3D" id="1.10.510.10">
    <property type="entry name" value="Transferase(Phosphotransferase) domain 1"/>
    <property type="match status" value="1"/>
</dbReference>
<proteinExistence type="predicted"/>
<name>A0A1H6ZCG9_9DEIO</name>
<dbReference type="PROSITE" id="PS51746">
    <property type="entry name" value="PPM_2"/>
    <property type="match status" value="1"/>
</dbReference>
<feature type="domain" description="PPM-type phosphatase" evidence="2">
    <location>
        <begin position="433"/>
        <end position="671"/>
    </location>
</feature>
<feature type="region of interest" description="Disordered" evidence="1">
    <location>
        <begin position="48"/>
        <end position="91"/>
    </location>
</feature>
<accession>A0A1H6ZCG9</accession>
<evidence type="ECO:0000256" key="1">
    <source>
        <dbReference type="SAM" id="MobiDB-lite"/>
    </source>
</evidence>
<dbReference type="STRING" id="856736.SAMN04488058_10969"/>